<dbReference type="EMBL" id="JASJQH010007219">
    <property type="protein sequence ID" value="KAK9712418.1"/>
    <property type="molecule type" value="Genomic_DNA"/>
</dbReference>
<accession>A0ABR2W0H1</accession>
<comment type="caution">
    <text evidence="3">The sequence shown here is derived from an EMBL/GenBank/DDBJ whole genome shotgun (WGS) entry which is preliminary data.</text>
</comment>
<evidence type="ECO:0000313" key="3">
    <source>
        <dbReference type="EMBL" id="KAK9712418.1"/>
    </source>
</evidence>
<gene>
    <name evidence="3" type="ORF">K7432_007173</name>
</gene>
<evidence type="ECO:0000259" key="2">
    <source>
        <dbReference type="Pfam" id="PF03101"/>
    </source>
</evidence>
<feature type="region of interest" description="Disordered" evidence="1">
    <location>
        <begin position="132"/>
        <end position="157"/>
    </location>
</feature>
<dbReference type="PANTHER" id="PTHR31669:SF251">
    <property type="entry name" value="PROTEIN FAR1-RELATED SEQUENCE"/>
    <property type="match status" value="1"/>
</dbReference>
<sequence length="262" mass="30064">MDFDNIFNTQFLSPKEAFDYCQQLARSCGFGIRRRTSKDSTIYIVCSREGRSEYKGTTFRVRNRVSERCNCDWRVVLFLSKRKLWEFKAGKCMNHNHPLAQHEDYPKKRPKLEGSALNLEKLNSKNEEAPLKINHSIPNSPPFHRTPPPSPPETDSHLILSIAPNRGPHRFPEYTRLIGCISGRNHYPSTNTQSSFRQLLPSSRNSRICPRFPPPQSPPLCIQHNGENTLSSQDNQENHDPSRNEKDPGKGVQKAALQFILN</sequence>
<evidence type="ECO:0000256" key="1">
    <source>
        <dbReference type="SAM" id="MobiDB-lite"/>
    </source>
</evidence>
<name>A0ABR2W0H1_9FUNG</name>
<feature type="compositionally biased region" description="Pro residues" evidence="1">
    <location>
        <begin position="139"/>
        <end position="152"/>
    </location>
</feature>
<evidence type="ECO:0000313" key="4">
    <source>
        <dbReference type="Proteomes" id="UP001479436"/>
    </source>
</evidence>
<keyword evidence="4" id="KW-1185">Reference proteome</keyword>
<proteinExistence type="predicted"/>
<dbReference type="Proteomes" id="UP001479436">
    <property type="component" value="Unassembled WGS sequence"/>
</dbReference>
<feature type="compositionally biased region" description="Polar residues" evidence="1">
    <location>
        <begin position="225"/>
        <end position="235"/>
    </location>
</feature>
<feature type="region of interest" description="Disordered" evidence="1">
    <location>
        <begin position="204"/>
        <end position="252"/>
    </location>
</feature>
<organism evidence="3 4">
    <name type="scientific">Basidiobolus ranarum</name>
    <dbReference type="NCBI Taxonomy" id="34480"/>
    <lineage>
        <taxon>Eukaryota</taxon>
        <taxon>Fungi</taxon>
        <taxon>Fungi incertae sedis</taxon>
        <taxon>Zoopagomycota</taxon>
        <taxon>Entomophthoromycotina</taxon>
        <taxon>Basidiobolomycetes</taxon>
        <taxon>Basidiobolales</taxon>
        <taxon>Basidiobolaceae</taxon>
        <taxon>Basidiobolus</taxon>
    </lineage>
</organism>
<dbReference type="Pfam" id="PF03101">
    <property type="entry name" value="FAR1"/>
    <property type="match status" value="1"/>
</dbReference>
<dbReference type="InterPro" id="IPR031052">
    <property type="entry name" value="FHY3/FAR1"/>
</dbReference>
<protein>
    <recommendedName>
        <fullName evidence="2">FAR1 domain-containing protein</fullName>
    </recommendedName>
</protein>
<dbReference type="PANTHER" id="PTHR31669">
    <property type="entry name" value="PROTEIN FAR1-RELATED SEQUENCE 10-RELATED"/>
    <property type="match status" value="1"/>
</dbReference>
<dbReference type="InterPro" id="IPR004330">
    <property type="entry name" value="FAR1_DNA_bnd_dom"/>
</dbReference>
<feature type="compositionally biased region" description="Basic and acidic residues" evidence="1">
    <location>
        <begin position="236"/>
        <end position="249"/>
    </location>
</feature>
<feature type="domain" description="FAR1" evidence="2">
    <location>
        <begin position="20"/>
        <end position="100"/>
    </location>
</feature>
<reference evidence="3 4" key="1">
    <citation type="submission" date="2023-04" db="EMBL/GenBank/DDBJ databases">
        <title>Genome of Basidiobolus ranarum AG-B5.</title>
        <authorList>
            <person name="Stajich J.E."/>
            <person name="Carter-House D."/>
            <person name="Gryganskyi A."/>
        </authorList>
    </citation>
    <scope>NUCLEOTIDE SEQUENCE [LARGE SCALE GENOMIC DNA]</scope>
    <source>
        <strain evidence="3 4">AG-B5</strain>
    </source>
</reference>